<dbReference type="PANTHER" id="PTHR32481:SF0">
    <property type="entry name" value="AMINOPEPTIDASE YPDE-RELATED"/>
    <property type="match status" value="1"/>
</dbReference>
<evidence type="ECO:0000256" key="3">
    <source>
        <dbReference type="ARBA" id="ARBA00022670"/>
    </source>
</evidence>
<dbReference type="Pfam" id="PF05343">
    <property type="entry name" value="Peptidase_M42"/>
    <property type="match status" value="1"/>
</dbReference>
<reference evidence="9 10" key="1">
    <citation type="journal article" date="2016" name="Sci. Rep.">
        <title>Metabolic traits of an uncultured archaeal lineage -MSBL1- from brine pools of the Red Sea.</title>
        <authorList>
            <person name="Mwirichia R."/>
            <person name="Alam I."/>
            <person name="Rashid M."/>
            <person name="Vinu M."/>
            <person name="Ba-Alawi W."/>
            <person name="Anthony Kamau A."/>
            <person name="Kamanda Ngugi D."/>
            <person name="Goker M."/>
            <person name="Klenk H.P."/>
            <person name="Bajic V."/>
            <person name="Stingl U."/>
        </authorList>
    </citation>
    <scope>NUCLEOTIDE SEQUENCE [LARGE SCALE GENOMIC DNA]</scope>
    <source>
        <strain evidence="9">SCGC-AAA261C02</strain>
    </source>
</reference>
<evidence type="ECO:0000313" key="9">
    <source>
        <dbReference type="EMBL" id="KXB00605.1"/>
    </source>
</evidence>
<evidence type="ECO:0000256" key="1">
    <source>
        <dbReference type="ARBA" id="ARBA00006272"/>
    </source>
</evidence>
<comment type="cofactor">
    <cofactor evidence="8">
        <name>a divalent metal cation</name>
        <dbReference type="ChEBI" id="CHEBI:60240"/>
    </cofactor>
    <text evidence="8">Binds 2 divalent metal cations per subunit.</text>
</comment>
<dbReference type="Proteomes" id="UP000070520">
    <property type="component" value="Unassembled WGS sequence"/>
</dbReference>
<evidence type="ECO:0008006" key="11">
    <source>
        <dbReference type="Google" id="ProtNLM"/>
    </source>
</evidence>
<keyword evidence="3" id="KW-0645">Protease</keyword>
<keyword evidence="10" id="KW-1185">Reference proteome</keyword>
<evidence type="ECO:0000256" key="7">
    <source>
        <dbReference type="PIRSR" id="PIRSR001123-1"/>
    </source>
</evidence>
<dbReference type="SUPFAM" id="SSF53187">
    <property type="entry name" value="Zn-dependent exopeptidases"/>
    <property type="match status" value="1"/>
</dbReference>
<comment type="caution">
    <text evidence="9">The sequence shown here is derived from an EMBL/GenBank/DDBJ whole genome shotgun (WGS) entry which is preliminary data.</text>
</comment>
<protein>
    <recommendedName>
        <fullName evidence="11">Peptidase M42</fullName>
    </recommendedName>
</protein>
<dbReference type="PANTHER" id="PTHR32481">
    <property type="entry name" value="AMINOPEPTIDASE"/>
    <property type="match status" value="1"/>
</dbReference>
<keyword evidence="2" id="KW-0031">Aminopeptidase</keyword>
<gene>
    <name evidence="9" type="ORF">AKJ42_00060</name>
</gene>
<accession>A0A133V2F5</accession>
<proteinExistence type="inferred from homology"/>
<dbReference type="EMBL" id="LHXW01000001">
    <property type="protein sequence ID" value="KXB00605.1"/>
    <property type="molecule type" value="Genomic_DNA"/>
</dbReference>
<dbReference type="InterPro" id="IPR023367">
    <property type="entry name" value="Peptidase_M42_dom2"/>
</dbReference>
<evidence type="ECO:0000256" key="5">
    <source>
        <dbReference type="ARBA" id="ARBA00022801"/>
    </source>
</evidence>
<dbReference type="Gene3D" id="3.40.630.10">
    <property type="entry name" value="Zn peptidases"/>
    <property type="match status" value="1"/>
</dbReference>
<sequence>MKDLLKKLVETPCTPQFQDRMISLLEEEVDFAEVETDHLGNVHLVPESGEAEKMVFLSRLNELGFTVEHIDDSGFLRFGKISDVDERTLLGQRMMIHGENGDVRGVVGAKPPHLLKGEEEAKKQVKISDMFLDVGAYSRDEVEKMGVSIGDPITLEGWLRELPDGRVAGKSLSSRSGCAVVLQVLQKLSDSDTDVSAWLLSQESTFPKDFASDYAIAVDGTLAGPYPAERVKIEQHEIPVEIGKGPALTLREDDVSIGREVKDLVKEAASKAGVELQIEATSRAEAKRLNPMKQNVSSAIFSIPIKHINTPGEVVNIKDLEDAVKVLESFAKLA</sequence>
<keyword evidence="5" id="KW-0378">Hydrolase</keyword>
<feature type="binding site" evidence="8">
    <location>
        <position position="219"/>
    </location>
    <ligand>
        <name>Zn(2+)</name>
        <dbReference type="ChEBI" id="CHEBI:29105"/>
        <label>1</label>
    </ligand>
</feature>
<evidence type="ECO:0000256" key="6">
    <source>
        <dbReference type="PIRNR" id="PIRNR001123"/>
    </source>
</evidence>
<evidence type="ECO:0000256" key="4">
    <source>
        <dbReference type="ARBA" id="ARBA00022723"/>
    </source>
</evidence>
<dbReference type="PIRSF" id="PIRSF001123">
    <property type="entry name" value="PepA_GA"/>
    <property type="match status" value="1"/>
</dbReference>
<organism evidence="9 10">
    <name type="scientific">candidate division MSBL1 archaeon SCGC-AAA261C02</name>
    <dbReference type="NCBI Taxonomy" id="1698272"/>
    <lineage>
        <taxon>Archaea</taxon>
        <taxon>Methanobacteriati</taxon>
        <taxon>Methanobacteriota</taxon>
        <taxon>candidate division MSBL1</taxon>
    </lineage>
</organism>
<evidence type="ECO:0000256" key="8">
    <source>
        <dbReference type="PIRSR" id="PIRSR001123-2"/>
    </source>
</evidence>
<dbReference type="GO" id="GO:0046872">
    <property type="term" value="F:metal ion binding"/>
    <property type="evidence" value="ECO:0007669"/>
    <property type="project" value="UniProtKB-UniRule"/>
</dbReference>
<evidence type="ECO:0000313" key="10">
    <source>
        <dbReference type="Proteomes" id="UP000070520"/>
    </source>
</evidence>
<dbReference type="InterPro" id="IPR008007">
    <property type="entry name" value="Peptidase_M42"/>
</dbReference>
<keyword evidence="4 8" id="KW-0479">Metal-binding</keyword>
<dbReference type="SUPFAM" id="SSF101821">
    <property type="entry name" value="Aminopeptidase/glucanase lid domain"/>
    <property type="match status" value="1"/>
</dbReference>
<comment type="similarity">
    <text evidence="1 6">Belongs to the peptidase M42 family.</text>
</comment>
<name>A0A133V2F5_9EURY</name>
<dbReference type="GO" id="GO:0004177">
    <property type="term" value="F:aminopeptidase activity"/>
    <property type="evidence" value="ECO:0007669"/>
    <property type="project" value="UniProtKB-UniRule"/>
</dbReference>
<feature type="active site" description="Proton acceptor" evidence="7">
    <location>
        <position position="203"/>
    </location>
</feature>
<dbReference type="GO" id="GO:0006508">
    <property type="term" value="P:proteolysis"/>
    <property type="evidence" value="ECO:0007669"/>
    <property type="project" value="UniProtKB-KW"/>
</dbReference>
<dbReference type="AlphaFoldDB" id="A0A133V2F5"/>
<evidence type="ECO:0000256" key="2">
    <source>
        <dbReference type="ARBA" id="ARBA00022438"/>
    </source>
</evidence>
<dbReference type="InterPro" id="IPR051464">
    <property type="entry name" value="Peptidase_M42_aminopept"/>
</dbReference>
<dbReference type="Gene3D" id="2.40.30.40">
    <property type="entry name" value="Peptidase M42, domain 2"/>
    <property type="match status" value="1"/>
</dbReference>